<dbReference type="AlphaFoldDB" id="A0A380TAC5"/>
<name>A0A380TAC5_9ZZZZ</name>
<gene>
    <name evidence="1" type="ORF">DF3PB_1120013</name>
</gene>
<sequence length="46" mass="4914">MPGEEVVGEEAIGRILPVMPASLSSFGNRSCRVANIRSERPRASGE</sequence>
<proteinExistence type="predicted"/>
<accession>A0A380TAC5</accession>
<organism evidence="1">
    <name type="scientific">metagenome</name>
    <dbReference type="NCBI Taxonomy" id="256318"/>
    <lineage>
        <taxon>unclassified sequences</taxon>
        <taxon>metagenomes</taxon>
    </lineage>
</organism>
<dbReference type="EMBL" id="UIDG01000016">
    <property type="protein sequence ID" value="SUS03888.1"/>
    <property type="molecule type" value="Genomic_DNA"/>
</dbReference>
<protein>
    <submittedName>
        <fullName evidence="1">Uncharacterized protein</fullName>
    </submittedName>
</protein>
<reference evidence="1" key="1">
    <citation type="submission" date="2018-07" db="EMBL/GenBank/DDBJ databases">
        <authorList>
            <person name="Quirk P.G."/>
            <person name="Krulwich T.A."/>
        </authorList>
    </citation>
    <scope>NUCLEOTIDE SEQUENCE</scope>
</reference>
<evidence type="ECO:0000313" key="1">
    <source>
        <dbReference type="EMBL" id="SUS03888.1"/>
    </source>
</evidence>